<dbReference type="HOGENOM" id="CLU_1507195_0_0_1"/>
<dbReference type="Proteomes" id="UP000007306">
    <property type="component" value="Chromosome 4"/>
</dbReference>
<name>I1PMY7_ORYGL</name>
<evidence type="ECO:0000256" key="1">
    <source>
        <dbReference type="SAM" id="MobiDB-lite"/>
    </source>
</evidence>
<dbReference type="AlphaFoldDB" id="I1PMY7"/>
<dbReference type="EnsemblPlants" id="ORGLA04G0155600.1">
    <property type="protein sequence ID" value="ORGLA04G0155600.1"/>
    <property type="gene ID" value="ORGLA04G0155600"/>
</dbReference>
<keyword evidence="3" id="KW-1185">Reference proteome</keyword>
<proteinExistence type="predicted"/>
<feature type="compositionally biased region" description="Low complexity" evidence="1">
    <location>
        <begin position="89"/>
        <end position="98"/>
    </location>
</feature>
<reference evidence="2" key="1">
    <citation type="submission" date="2015-06" db="UniProtKB">
        <authorList>
            <consortium name="EnsemblPlants"/>
        </authorList>
    </citation>
    <scope>IDENTIFICATION</scope>
</reference>
<feature type="region of interest" description="Disordered" evidence="1">
    <location>
        <begin position="48"/>
        <end position="179"/>
    </location>
</feature>
<accession>I1PMY7</accession>
<evidence type="ECO:0000313" key="2">
    <source>
        <dbReference type="EnsemblPlants" id="ORGLA04G0155600.1"/>
    </source>
</evidence>
<dbReference type="OMA" id="NTWGEAT"/>
<evidence type="ECO:0000313" key="3">
    <source>
        <dbReference type="Proteomes" id="UP000007306"/>
    </source>
</evidence>
<dbReference type="Gramene" id="ORGLA04G0155600.1">
    <property type="protein sequence ID" value="ORGLA04G0155600.1"/>
    <property type="gene ID" value="ORGLA04G0155600"/>
</dbReference>
<feature type="compositionally biased region" description="Low complexity" evidence="1">
    <location>
        <begin position="140"/>
        <end position="164"/>
    </location>
</feature>
<reference evidence="2 3" key="2">
    <citation type="submission" date="2018-04" db="EMBL/GenBank/DDBJ databases">
        <title>OglaRS2 (Oryza glaberrima Reference Sequence Version 2).</title>
        <authorList>
            <person name="Zhang J."/>
            <person name="Kudrna D."/>
            <person name="Lee S."/>
            <person name="Talag J."/>
            <person name="Rajasekar S."/>
            <person name="Wing R.A."/>
        </authorList>
    </citation>
    <scope>NUCLEOTIDE SEQUENCE [LARGE SCALE GENOMIC DNA]</scope>
    <source>
        <strain evidence="2 3">cv. IRGC 96717</strain>
    </source>
</reference>
<protein>
    <submittedName>
        <fullName evidence="2">Uncharacterized protein</fullName>
    </submittedName>
</protein>
<feature type="compositionally biased region" description="Gly residues" evidence="1">
    <location>
        <begin position="130"/>
        <end position="139"/>
    </location>
</feature>
<sequence length="179" mass="17944">MEEEIRCSAVWWLKRRRCHEPARLRWRDGIPRAVMEIGGGPLPGAARAEVDAKAGADGIDRQESAAGPARVVARRSPGPYSPTAPSPWVASAVPLPVDADPPPPVVSTASAGGRQGAMTAGSGTRAVGDSSGGGVGGGPLAPASSPPVATTVASSPVAAASPPDSRLPTGLLPTHRLGC</sequence>
<organism evidence="2 3">
    <name type="scientific">Oryza glaberrima</name>
    <name type="common">African rice</name>
    <dbReference type="NCBI Taxonomy" id="4538"/>
    <lineage>
        <taxon>Eukaryota</taxon>
        <taxon>Viridiplantae</taxon>
        <taxon>Streptophyta</taxon>
        <taxon>Embryophyta</taxon>
        <taxon>Tracheophyta</taxon>
        <taxon>Spermatophyta</taxon>
        <taxon>Magnoliopsida</taxon>
        <taxon>Liliopsida</taxon>
        <taxon>Poales</taxon>
        <taxon>Poaceae</taxon>
        <taxon>BOP clade</taxon>
        <taxon>Oryzoideae</taxon>
        <taxon>Oryzeae</taxon>
        <taxon>Oryzinae</taxon>
        <taxon>Oryza</taxon>
    </lineage>
</organism>
<feature type="compositionally biased region" description="Basic and acidic residues" evidence="1">
    <location>
        <begin position="48"/>
        <end position="63"/>
    </location>
</feature>